<dbReference type="OrthoDB" id="3039871at2759"/>
<feature type="compositionally biased region" description="Polar residues" evidence="1">
    <location>
        <begin position="231"/>
        <end position="258"/>
    </location>
</feature>
<accession>A0A0C2W904</accession>
<dbReference type="InParanoid" id="A0A0C2W904"/>
<name>A0A0C2W904_AMAMK</name>
<sequence>MWQRFADESGTIPLLQEHTAVRLSNGHLRVMTRISDSEARSMPGPTVDDIHPPIEPPELDEDHVFPKPFHRSEEPTAARQIIPFPSAPEDPCSPRGLVFTDTETLEISSVPDATPKLDPVYPPRGQPIIEPGEQIGHENPHLKWIMKMVEQARQRRQKLWLLLNGAKAELASAVLELQQVRNELDMSVAESQKTMDQLRNVFGTECALQVMDAKKEMKKRHEKSPVEDTRQSASSYYDYDNNNAESDSRPDTWSSRDSPSPIDRGMYV</sequence>
<evidence type="ECO:0000313" key="3">
    <source>
        <dbReference type="Proteomes" id="UP000054549"/>
    </source>
</evidence>
<keyword evidence="3" id="KW-1185">Reference proteome</keyword>
<dbReference type="Proteomes" id="UP000054549">
    <property type="component" value="Unassembled WGS sequence"/>
</dbReference>
<organism evidence="2 3">
    <name type="scientific">Amanita muscaria (strain Koide BX008)</name>
    <dbReference type="NCBI Taxonomy" id="946122"/>
    <lineage>
        <taxon>Eukaryota</taxon>
        <taxon>Fungi</taxon>
        <taxon>Dikarya</taxon>
        <taxon>Basidiomycota</taxon>
        <taxon>Agaricomycotina</taxon>
        <taxon>Agaricomycetes</taxon>
        <taxon>Agaricomycetidae</taxon>
        <taxon>Agaricales</taxon>
        <taxon>Pluteineae</taxon>
        <taxon>Amanitaceae</taxon>
        <taxon>Amanita</taxon>
    </lineage>
</organism>
<gene>
    <name evidence="2" type="ORF">M378DRAFT_376350</name>
</gene>
<evidence type="ECO:0000313" key="2">
    <source>
        <dbReference type="EMBL" id="KIL57682.1"/>
    </source>
</evidence>
<reference evidence="2 3" key="1">
    <citation type="submission" date="2014-04" db="EMBL/GenBank/DDBJ databases">
        <title>Evolutionary Origins and Diversification of the Mycorrhizal Mutualists.</title>
        <authorList>
            <consortium name="DOE Joint Genome Institute"/>
            <consortium name="Mycorrhizal Genomics Consortium"/>
            <person name="Kohler A."/>
            <person name="Kuo A."/>
            <person name="Nagy L.G."/>
            <person name="Floudas D."/>
            <person name="Copeland A."/>
            <person name="Barry K.W."/>
            <person name="Cichocki N."/>
            <person name="Veneault-Fourrey C."/>
            <person name="LaButti K."/>
            <person name="Lindquist E.A."/>
            <person name="Lipzen A."/>
            <person name="Lundell T."/>
            <person name="Morin E."/>
            <person name="Murat C."/>
            <person name="Riley R."/>
            <person name="Ohm R."/>
            <person name="Sun H."/>
            <person name="Tunlid A."/>
            <person name="Henrissat B."/>
            <person name="Grigoriev I.V."/>
            <person name="Hibbett D.S."/>
            <person name="Martin F."/>
        </authorList>
    </citation>
    <scope>NUCLEOTIDE SEQUENCE [LARGE SCALE GENOMIC DNA]</scope>
    <source>
        <strain evidence="2 3">Koide BX008</strain>
    </source>
</reference>
<protein>
    <submittedName>
        <fullName evidence="2">Uncharacterized protein</fullName>
    </submittedName>
</protein>
<feature type="region of interest" description="Disordered" evidence="1">
    <location>
        <begin position="216"/>
        <end position="268"/>
    </location>
</feature>
<dbReference type="HOGENOM" id="CLU_1038169_0_0_1"/>
<proteinExistence type="predicted"/>
<evidence type="ECO:0000256" key="1">
    <source>
        <dbReference type="SAM" id="MobiDB-lite"/>
    </source>
</evidence>
<dbReference type="AlphaFoldDB" id="A0A0C2W904"/>
<dbReference type="EMBL" id="KN818361">
    <property type="protein sequence ID" value="KIL57682.1"/>
    <property type="molecule type" value="Genomic_DNA"/>
</dbReference>